<dbReference type="Gene3D" id="1.10.287.70">
    <property type="match status" value="1"/>
</dbReference>
<feature type="transmembrane region" description="Helical" evidence="2">
    <location>
        <begin position="31"/>
        <end position="49"/>
    </location>
</feature>
<keyword evidence="2" id="KW-0812">Transmembrane</keyword>
<comment type="subcellular location">
    <subcellularLocation>
        <location evidence="1">Cell membrane</location>
        <topology evidence="1">Multi-pass membrane protein</topology>
    </subcellularLocation>
</comment>
<keyword evidence="5" id="KW-0407">Ion channel</keyword>
<feature type="domain" description="RCK N-terminal" evidence="3">
    <location>
        <begin position="173"/>
        <end position="259"/>
    </location>
</feature>
<dbReference type="Pfam" id="PF07885">
    <property type="entry name" value="Ion_trans_2"/>
    <property type="match status" value="1"/>
</dbReference>
<evidence type="ECO:0000256" key="1">
    <source>
        <dbReference type="ARBA" id="ARBA00004651"/>
    </source>
</evidence>
<dbReference type="GO" id="GO:0034220">
    <property type="term" value="P:monoatomic ion transmembrane transport"/>
    <property type="evidence" value="ECO:0007669"/>
    <property type="project" value="UniProtKB-KW"/>
</dbReference>
<sequence>MLRRDPRPVEASPGASHLPMSGLIRSRLRRLLLILAALLALQTIALSFLEHLTLFEAFWLTMTTLLTVGYGDLAPATTLGRILTMSVMYIGSITILTLIVSDYIEYRFYRRERMIMGRWRYRMKNHIVIINTPLRCGDQYFKRLADQIRAVPGYEQAPIQLLTNHYPDGIPAELRDAGLVHFTGHGSDANALRNVNITQARHIIVIAPDETDPESDSLTFDIVHRLSEMNLANRVTVECVRDENRRRFTGLGVRTVIRPVRTYPEIMVRAVSSPGTEKVLEDLFDYEHDHPHRYDLRIADLQWADIVSALIRHGIGTALAYIDRDGQVVCHPNSTDDVDGTGLIVLVRSKDTPPTSEIEEALNRYRDFLDRWHNREKARESETP</sequence>
<dbReference type="Pfam" id="PF02254">
    <property type="entry name" value="TrkA_N"/>
    <property type="match status" value="1"/>
</dbReference>
<evidence type="ECO:0000313" key="5">
    <source>
        <dbReference type="EMBL" id="PVY70334.1"/>
    </source>
</evidence>
<dbReference type="InterPro" id="IPR050721">
    <property type="entry name" value="Trk_Ktr_HKT_K-transport"/>
</dbReference>
<dbReference type="InterPro" id="IPR003148">
    <property type="entry name" value="RCK_N"/>
</dbReference>
<keyword evidence="2" id="KW-1133">Transmembrane helix</keyword>
<feature type="transmembrane region" description="Helical" evidence="2">
    <location>
        <begin position="82"/>
        <end position="104"/>
    </location>
</feature>
<dbReference type="InterPro" id="IPR036291">
    <property type="entry name" value="NAD(P)-bd_dom_sf"/>
</dbReference>
<organism evidence="5 6">
    <name type="scientific">Tamilnaduibacter salinus</name>
    <dbReference type="NCBI Taxonomy" id="1484056"/>
    <lineage>
        <taxon>Bacteria</taxon>
        <taxon>Pseudomonadati</taxon>
        <taxon>Pseudomonadota</taxon>
        <taxon>Gammaproteobacteria</taxon>
        <taxon>Pseudomonadales</taxon>
        <taxon>Marinobacteraceae</taxon>
        <taxon>Tamilnaduibacter</taxon>
    </lineage>
</organism>
<dbReference type="GO" id="GO:0005886">
    <property type="term" value="C:plasma membrane"/>
    <property type="evidence" value="ECO:0007669"/>
    <property type="project" value="UniProtKB-SubCell"/>
</dbReference>
<dbReference type="OrthoDB" id="9813518at2"/>
<evidence type="ECO:0000313" key="6">
    <source>
        <dbReference type="Proteomes" id="UP000245887"/>
    </source>
</evidence>
<keyword evidence="2" id="KW-0472">Membrane</keyword>
<dbReference type="PANTHER" id="PTHR43833">
    <property type="entry name" value="POTASSIUM CHANNEL PROTEIN 2-RELATED-RELATED"/>
    <property type="match status" value="1"/>
</dbReference>
<name>A0A2U1CTX9_9GAMM</name>
<dbReference type="RefSeq" id="WP_116919656.1">
    <property type="nucleotide sequence ID" value="NZ_QEKQ01000009.1"/>
</dbReference>
<evidence type="ECO:0000256" key="2">
    <source>
        <dbReference type="SAM" id="Phobius"/>
    </source>
</evidence>
<gene>
    <name evidence="5" type="ORF">C8D92_10986</name>
</gene>
<accession>A0A2U1CTX9</accession>
<dbReference type="EMBL" id="QEKQ01000009">
    <property type="protein sequence ID" value="PVY70334.1"/>
    <property type="molecule type" value="Genomic_DNA"/>
</dbReference>
<feature type="domain" description="Potassium channel" evidence="4">
    <location>
        <begin position="34"/>
        <end position="99"/>
    </location>
</feature>
<comment type="caution">
    <text evidence="5">The sequence shown here is derived from an EMBL/GenBank/DDBJ whole genome shotgun (WGS) entry which is preliminary data.</text>
</comment>
<dbReference type="SUPFAM" id="SSF51735">
    <property type="entry name" value="NAD(P)-binding Rossmann-fold domains"/>
    <property type="match status" value="1"/>
</dbReference>
<evidence type="ECO:0000259" key="4">
    <source>
        <dbReference type="Pfam" id="PF07885"/>
    </source>
</evidence>
<dbReference type="InterPro" id="IPR013099">
    <property type="entry name" value="K_chnl_dom"/>
</dbReference>
<protein>
    <submittedName>
        <fullName evidence="5">Voltage-gated potassium channel</fullName>
    </submittedName>
</protein>
<dbReference type="PANTHER" id="PTHR43833:SF9">
    <property type="entry name" value="POTASSIUM CHANNEL PROTEIN YUGO-RELATED"/>
    <property type="match status" value="1"/>
</dbReference>
<keyword evidence="5" id="KW-0406">Ion transport</keyword>
<evidence type="ECO:0000259" key="3">
    <source>
        <dbReference type="Pfam" id="PF02254"/>
    </source>
</evidence>
<dbReference type="AlphaFoldDB" id="A0A2U1CTX9"/>
<dbReference type="Gene3D" id="3.40.50.720">
    <property type="entry name" value="NAD(P)-binding Rossmann-like Domain"/>
    <property type="match status" value="1"/>
</dbReference>
<keyword evidence="5" id="KW-0813">Transport</keyword>
<proteinExistence type="predicted"/>
<dbReference type="SUPFAM" id="SSF81324">
    <property type="entry name" value="Voltage-gated potassium channels"/>
    <property type="match status" value="1"/>
</dbReference>
<reference evidence="5 6" key="1">
    <citation type="submission" date="2018-04" db="EMBL/GenBank/DDBJ databases">
        <title>Genomic Encyclopedia of Type Strains, Phase IV (KMG-IV): sequencing the most valuable type-strain genomes for metagenomic binning, comparative biology and taxonomic classification.</title>
        <authorList>
            <person name="Goeker M."/>
        </authorList>
    </citation>
    <scope>NUCLEOTIDE SEQUENCE [LARGE SCALE GENOMIC DNA]</scope>
    <source>
        <strain evidence="5 6">DSM 28688</strain>
    </source>
</reference>
<dbReference type="Proteomes" id="UP000245887">
    <property type="component" value="Unassembled WGS sequence"/>
</dbReference>
<dbReference type="GO" id="GO:0006813">
    <property type="term" value="P:potassium ion transport"/>
    <property type="evidence" value="ECO:0007669"/>
    <property type="project" value="InterPro"/>
</dbReference>